<reference evidence="2" key="1">
    <citation type="submission" date="2011-06" db="EMBL/GenBank/DDBJ databases">
        <title>Complete genome sequence of Paenibacillus mucilaginosus KNP414.</title>
        <authorList>
            <person name="Wang J."/>
            <person name="Hu S."/>
            <person name="Hu X."/>
            <person name="Zhang B."/>
            <person name="Dong D."/>
            <person name="Zhang S."/>
            <person name="Zhao K."/>
            <person name="Wu D."/>
        </authorList>
    </citation>
    <scope>NUCLEOTIDE SEQUENCE [LARGE SCALE GENOMIC DNA]</scope>
    <source>
        <strain evidence="2">KNP414</strain>
    </source>
</reference>
<name>F8FRD6_PAEMK</name>
<dbReference type="EMBL" id="CP002869">
    <property type="protein sequence ID" value="AEI39386.1"/>
    <property type="molecule type" value="Genomic_DNA"/>
</dbReference>
<dbReference type="HOGENOM" id="CLU_3186652_0_0_9"/>
<dbReference type="PATRIC" id="fig|1036673.3.peg.705"/>
<dbReference type="AlphaFoldDB" id="F8FRD6"/>
<gene>
    <name evidence="1" type="ordered locus">KNP414_00796</name>
</gene>
<sequence length="46" mass="4996">MVITQSYTSGGRPVHPLMFLNSGPCDKNRLSRRGSCTASRRCPEGA</sequence>
<protein>
    <submittedName>
        <fullName evidence="1">Uncharacterized protein</fullName>
    </submittedName>
</protein>
<dbReference type="KEGG" id="pms:KNP414_00796"/>
<evidence type="ECO:0000313" key="1">
    <source>
        <dbReference type="EMBL" id="AEI39386.1"/>
    </source>
</evidence>
<accession>F8FRD6</accession>
<dbReference type="Proteomes" id="UP000006620">
    <property type="component" value="Chromosome"/>
</dbReference>
<organism evidence="1 2">
    <name type="scientific">Paenibacillus mucilaginosus (strain KNP414)</name>
    <dbReference type="NCBI Taxonomy" id="1036673"/>
    <lineage>
        <taxon>Bacteria</taxon>
        <taxon>Bacillati</taxon>
        <taxon>Bacillota</taxon>
        <taxon>Bacilli</taxon>
        <taxon>Bacillales</taxon>
        <taxon>Paenibacillaceae</taxon>
        <taxon>Paenibacillus</taxon>
    </lineage>
</organism>
<proteinExistence type="predicted"/>
<reference evidence="1 2" key="2">
    <citation type="journal article" date="2013" name="Genome Announc.">
        <title>Genome Sequence of Growth-Improving Paenibacillus mucilaginosus Strain KNP414.</title>
        <authorList>
            <person name="Lu J.J."/>
            <person name="Wang J.F."/>
            <person name="Hu X.F."/>
        </authorList>
    </citation>
    <scope>NUCLEOTIDE SEQUENCE [LARGE SCALE GENOMIC DNA]</scope>
    <source>
        <strain evidence="1 2">KNP414</strain>
    </source>
</reference>
<evidence type="ECO:0000313" key="2">
    <source>
        <dbReference type="Proteomes" id="UP000006620"/>
    </source>
</evidence>